<evidence type="ECO:0000256" key="7">
    <source>
        <dbReference type="SAM" id="Phobius"/>
    </source>
</evidence>
<dbReference type="InterPro" id="IPR038702">
    <property type="entry name" value="Na/K_ATPase_sub_beta_sf"/>
</dbReference>
<gene>
    <name evidence="8" type="ORF">BpHYR1_002440</name>
</gene>
<organism evidence="8 9">
    <name type="scientific">Brachionus plicatilis</name>
    <name type="common">Marine rotifer</name>
    <name type="synonym">Brachionus muelleri</name>
    <dbReference type="NCBI Taxonomy" id="10195"/>
    <lineage>
        <taxon>Eukaryota</taxon>
        <taxon>Metazoa</taxon>
        <taxon>Spiralia</taxon>
        <taxon>Gnathifera</taxon>
        <taxon>Rotifera</taxon>
        <taxon>Eurotatoria</taxon>
        <taxon>Monogononta</taxon>
        <taxon>Pseudotrocha</taxon>
        <taxon>Ploima</taxon>
        <taxon>Brachionidae</taxon>
        <taxon>Brachionus</taxon>
    </lineage>
</organism>
<evidence type="ECO:0000313" key="9">
    <source>
        <dbReference type="Proteomes" id="UP000276133"/>
    </source>
</evidence>
<comment type="subcellular location">
    <subcellularLocation>
        <location evidence="1">Membrane</location>
        <topology evidence="1">Single-pass type II membrane protein</topology>
    </subcellularLocation>
</comment>
<dbReference type="GO" id="GO:0006883">
    <property type="term" value="P:intracellular sodium ion homeostasis"/>
    <property type="evidence" value="ECO:0007669"/>
    <property type="project" value="TreeGrafter"/>
</dbReference>
<proteinExistence type="inferred from homology"/>
<evidence type="ECO:0000256" key="2">
    <source>
        <dbReference type="ARBA" id="ARBA00005876"/>
    </source>
</evidence>
<accession>A0A3M7QXC9</accession>
<dbReference type="Pfam" id="PF00287">
    <property type="entry name" value="Na_K-ATPase"/>
    <property type="match status" value="1"/>
</dbReference>
<dbReference type="PANTHER" id="PTHR11523">
    <property type="entry name" value="SODIUM/POTASSIUM-DEPENDENT ATPASE BETA SUBUNIT"/>
    <property type="match status" value="1"/>
</dbReference>
<sequence>MAYSEKSSAFKEELIIKDRLSLTDKLNNFLLFVWHPERKEIFGRDGLSWAKLGLFYACFYMAIAGLFCTMLAIFMAIIDKREPTYYNDFSVMWNQKVDTLRVGVSPGLGFRPQKDSITTLIRVKSSEKNISHPFSYMHYVRMMDEFLSTYLINDKRGEQIINCDFNSDPDYLEKQFNLNKVCRFEIVEMFGPDNMCTQTRNYEFDKSKPCVLLKMNKIYDWRPEPYGPDDKLPAELVPYEEVVRANPRNIFVLCFGENQVDMDFIGPVTFFSRTPDGQGKYPIGFIPFYYFPYKNQDGYRSPLVFAYFGNITTNVLVNVMCKAYAKNIFRNNLYRMGAVHFEIIID</sequence>
<dbReference type="GO" id="GO:0036376">
    <property type="term" value="P:sodium ion export across plasma membrane"/>
    <property type="evidence" value="ECO:0007669"/>
    <property type="project" value="TreeGrafter"/>
</dbReference>
<dbReference type="EMBL" id="REGN01004894">
    <property type="protein sequence ID" value="RNA15764.1"/>
    <property type="molecule type" value="Genomic_DNA"/>
</dbReference>
<dbReference type="OrthoDB" id="5912413at2759"/>
<evidence type="ECO:0000256" key="6">
    <source>
        <dbReference type="ARBA" id="ARBA00023136"/>
    </source>
</evidence>
<feature type="transmembrane region" description="Helical" evidence="7">
    <location>
        <begin position="54"/>
        <end position="78"/>
    </location>
</feature>
<keyword evidence="5 7" id="KW-1133">Transmembrane helix</keyword>
<evidence type="ECO:0000256" key="4">
    <source>
        <dbReference type="ARBA" id="ARBA00022968"/>
    </source>
</evidence>
<comment type="caution">
    <text evidence="8">The sequence shown here is derived from an EMBL/GenBank/DDBJ whole genome shotgun (WGS) entry which is preliminary data.</text>
</comment>
<dbReference type="STRING" id="10195.A0A3M7QXC9"/>
<keyword evidence="3 7" id="KW-0812">Transmembrane</keyword>
<keyword evidence="4" id="KW-0735">Signal-anchor</keyword>
<dbReference type="InterPro" id="IPR000402">
    <property type="entry name" value="Na/K_ATPase_sub_beta"/>
</dbReference>
<evidence type="ECO:0000256" key="5">
    <source>
        <dbReference type="ARBA" id="ARBA00022989"/>
    </source>
</evidence>
<dbReference type="GO" id="GO:1990573">
    <property type="term" value="P:potassium ion import across plasma membrane"/>
    <property type="evidence" value="ECO:0007669"/>
    <property type="project" value="TreeGrafter"/>
</dbReference>
<dbReference type="GO" id="GO:0030007">
    <property type="term" value="P:intracellular potassium ion homeostasis"/>
    <property type="evidence" value="ECO:0007669"/>
    <property type="project" value="TreeGrafter"/>
</dbReference>
<evidence type="ECO:0000313" key="8">
    <source>
        <dbReference type="EMBL" id="RNA15764.1"/>
    </source>
</evidence>
<evidence type="ECO:0000256" key="1">
    <source>
        <dbReference type="ARBA" id="ARBA00004606"/>
    </source>
</evidence>
<name>A0A3M7QXC9_BRAPC</name>
<dbReference type="GO" id="GO:0001671">
    <property type="term" value="F:ATPase activator activity"/>
    <property type="evidence" value="ECO:0007669"/>
    <property type="project" value="TreeGrafter"/>
</dbReference>
<dbReference type="PANTHER" id="PTHR11523:SF28">
    <property type="entry name" value="NA_K-ATPASE BETA SUBUNIT ISOFORM 4-RELATED"/>
    <property type="match status" value="1"/>
</dbReference>
<dbReference type="Proteomes" id="UP000276133">
    <property type="component" value="Unassembled WGS sequence"/>
</dbReference>
<keyword evidence="6 7" id="KW-0472">Membrane</keyword>
<reference evidence="8 9" key="1">
    <citation type="journal article" date="2018" name="Sci. Rep.">
        <title>Genomic signatures of local adaptation to the degree of environmental predictability in rotifers.</title>
        <authorList>
            <person name="Franch-Gras L."/>
            <person name="Hahn C."/>
            <person name="Garcia-Roger E.M."/>
            <person name="Carmona M.J."/>
            <person name="Serra M."/>
            <person name="Gomez A."/>
        </authorList>
    </citation>
    <scope>NUCLEOTIDE SEQUENCE [LARGE SCALE GENOMIC DNA]</scope>
    <source>
        <strain evidence="8">HYR1</strain>
    </source>
</reference>
<dbReference type="AlphaFoldDB" id="A0A3M7QXC9"/>
<comment type="similarity">
    <text evidence="2">Belongs to the X(+)/potassium ATPases subunit beta family.</text>
</comment>
<dbReference type="Gene3D" id="2.60.40.1660">
    <property type="entry name" value="Na, k-atpase alpha subunit"/>
    <property type="match status" value="1"/>
</dbReference>
<evidence type="ECO:0000256" key="3">
    <source>
        <dbReference type="ARBA" id="ARBA00022692"/>
    </source>
</evidence>
<keyword evidence="9" id="KW-1185">Reference proteome</keyword>
<dbReference type="GO" id="GO:0005890">
    <property type="term" value="C:sodium:potassium-exchanging ATPase complex"/>
    <property type="evidence" value="ECO:0007669"/>
    <property type="project" value="InterPro"/>
</dbReference>
<protein>
    <submittedName>
        <fullName evidence="8">Sodium potassium-transporting ATPase subunit beta-2</fullName>
    </submittedName>
</protein>